<reference evidence="3" key="1">
    <citation type="journal article" date="2023" name="bioRxiv">
        <title>Complete genome of the Medicago anthracnose fungus, Colletotrichum destructivum, reveals a mini-chromosome-like region within a core chromosome.</title>
        <authorList>
            <person name="Lapalu N."/>
            <person name="Simon A."/>
            <person name="Lu A."/>
            <person name="Plaumann P.-L."/>
            <person name="Amselem J."/>
            <person name="Pigne S."/>
            <person name="Auger A."/>
            <person name="Koch C."/>
            <person name="Dallery J.-F."/>
            <person name="O'Connell R.J."/>
        </authorList>
    </citation>
    <scope>NUCLEOTIDE SEQUENCE [LARGE SCALE GENOMIC DNA]</scope>
    <source>
        <strain evidence="3">CBS 520.97</strain>
    </source>
</reference>
<dbReference type="RefSeq" id="XP_062775358.1">
    <property type="nucleotide sequence ID" value="XM_062919307.1"/>
</dbReference>
<dbReference type="KEGG" id="cdet:87939651"/>
<keyword evidence="3" id="KW-1185">Reference proteome</keyword>
<proteinExistence type="predicted"/>
<keyword evidence="1" id="KW-0732">Signal</keyword>
<evidence type="ECO:0008006" key="4">
    <source>
        <dbReference type="Google" id="ProtNLM"/>
    </source>
</evidence>
<evidence type="ECO:0000313" key="3">
    <source>
        <dbReference type="Proteomes" id="UP001322277"/>
    </source>
</evidence>
<dbReference type="AlphaFoldDB" id="A0AAX4I4D7"/>
<evidence type="ECO:0000256" key="1">
    <source>
        <dbReference type="SAM" id="SignalP"/>
    </source>
</evidence>
<feature type="signal peptide" evidence="1">
    <location>
        <begin position="1"/>
        <end position="18"/>
    </location>
</feature>
<organism evidence="2 3">
    <name type="scientific">Colletotrichum destructivum</name>
    <dbReference type="NCBI Taxonomy" id="34406"/>
    <lineage>
        <taxon>Eukaryota</taxon>
        <taxon>Fungi</taxon>
        <taxon>Dikarya</taxon>
        <taxon>Ascomycota</taxon>
        <taxon>Pezizomycotina</taxon>
        <taxon>Sordariomycetes</taxon>
        <taxon>Hypocreomycetidae</taxon>
        <taxon>Glomerellales</taxon>
        <taxon>Glomerellaceae</taxon>
        <taxon>Colletotrichum</taxon>
        <taxon>Colletotrichum destructivum species complex</taxon>
    </lineage>
</organism>
<gene>
    <name evidence="2" type="ORF">CDEST_03148</name>
</gene>
<dbReference type="GeneID" id="87939651"/>
<protein>
    <recommendedName>
        <fullName evidence="4">Secreted protein</fullName>
    </recommendedName>
</protein>
<evidence type="ECO:0000313" key="2">
    <source>
        <dbReference type="EMBL" id="WQF78134.1"/>
    </source>
</evidence>
<sequence length="107" mass="11330">MAGALPPVLSCLALESWCCVPTSPFVLARAGTGSRLQAVNLLDGMAAQAERPSGPAWCSKTGLEWMGRRVGGGQGGKGSKFQEAKSCCRLDECGADEIKGLWFVWVR</sequence>
<name>A0AAX4I4D7_9PEZI</name>
<dbReference type="Proteomes" id="UP001322277">
    <property type="component" value="Chromosome 2"/>
</dbReference>
<dbReference type="EMBL" id="CP137306">
    <property type="protein sequence ID" value="WQF78134.1"/>
    <property type="molecule type" value="Genomic_DNA"/>
</dbReference>
<accession>A0AAX4I4D7</accession>
<feature type="chain" id="PRO_5043713434" description="Secreted protein" evidence="1">
    <location>
        <begin position="19"/>
        <end position="107"/>
    </location>
</feature>